<reference evidence="4 5" key="1">
    <citation type="submission" date="2018-02" db="EMBL/GenBank/DDBJ databases">
        <title>Comparative genomes isolates from brazilian mangrove.</title>
        <authorList>
            <person name="Araujo J.E."/>
            <person name="Taketani R.G."/>
            <person name="Silva M.C.P."/>
            <person name="Loureco M.V."/>
            <person name="Andreote F.D."/>
        </authorList>
    </citation>
    <scope>NUCLEOTIDE SEQUENCE [LARGE SCALE GENOMIC DNA]</scope>
    <source>
        <strain evidence="2 5">NAP PRIS-MGV</strain>
        <strain evidence="3 4">Nap-Phe MGV</strain>
    </source>
</reference>
<comment type="caution">
    <text evidence="2">The sequence shown here is derived from an EMBL/GenBank/DDBJ whole genome shotgun (WGS) entry which is preliminary data.</text>
</comment>
<dbReference type="Pfam" id="PF03747">
    <property type="entry name" value="ADP_ribosyl_GH"/>
    <property type="match status" value="1"/>
</dbReference>
<dbReference type="Proteomes" id="UP000239388">
    <property type="component" value="Unassembled WGS sequence"/>
</dbReference>
<evidence type="ECO:0000313" key="5">
    <source>
        <dbReference type="Proteomes" id="UP000239388"/>
    </source>
</evidence>
<dbReference type="AlphaFoldDB" id="A0A2S8FUH5"/>
<evidence type="ECO:0000313" key="4">
    <source>
        <dbReference type="Proteomes" id="UP000237819"/>
    </source>
</evidence>
<feature type="binding site" evidence="1">
    <location>
        <position position="255"/>
    </location>
    <ligand>
        <name>Mg(2+)</name>
        <dbReference type="ChEBI" id="CHEBI:18420"/>
        <label>1</label>
    </ligand>
</feature>
<dbReference type="OrthoDB" id="9798107at2"/>
<dbReference type="EMBL" id="PUIB01000015">
    <property type="protein sequence ID" value="PQO35504.1"/>
    <property type="molecule type" value="Genomic_DNA"/>
</dbReference>
<feature type="binding site" evidence="1">
    <location>
        <position position="256"/>
    </location>
    <ligand>
        <name>Mg(2+)</name>
        <dbReference type="ChEBI" id="CHEBI:18420"/>
        <label>1</label>
    </ligand>
</feature>
<accession>A0A2S8FUH5</accession>
<sequence length="342" mass="36965">MLGVAVGDALGLPYENLSRRRGLRLFGEPDRYRLLPGIGLISDDTEHNCLVAQSLIAQGTDVERFQADFARRLRRWALLLPAGTGRATIVASAKLCVGVSPERSGVFSAGNGPAMRAPMLGVAIRDLDLLRQLVRVSTRVTHTDPKAEFGAWAIALATNLSWNEPGLTPQHYLQRLTETLADDPAGELIELIAKAVASVEAGETTAAFLDSQGLGKGVSGYVYHTVPAALHVWLSYPDDYRNAVQTMIACGGDTDTTAAIVGGMVAARTGKAGIPAEWIAGLRDWPRTTRWMETLAAALADSIETGITAQPPRLPWWKELPRNLAFLTLVIGYGFRRLLPPY</sequence>
<keyword evidence="1" id="KW-0460">Magnesium</keyword>
<gene>
    <name evidence="3" type="ORF">C5Y93_30520</name>
    <name evidence="2" type="ORF">C5Y98_13525</name>
</gene>
<proteinExistence type="predicted"/>
<evidence type="ECO:0000313" key="3">
    <source>
        <dbReference type="EMBL" id="PQO41636.1"/>
    </source>
</evidence>
<feature type="binding site" evidence="1">
    <location>
        <position position="43"/>
    </location>
    <ligand>
        <name>Mg(2+)</name>
        <dbReference type="ChEBI" id="CHEBI:18420"/>
        <label>1</label>
    </ligand>
</feature>
<evidence type="ECO:0000256" key="1">
    <source>
        <dbReference type="PIRSR" id="PIRSR605502-1"/>
    </source>
</evidence>
<evidence type="ECO:0000313" key="2">
    <source>
        <dbReference type="EMBL" id="PQO35504.1"/>
    </source>
</evidence>
<dbReference type="GO" id="GO:0046872">
    <property type="term" value="F:metal ion binding"/>
    <property type="evidence" value="ECO:0007669"/>
    <property type="project" value="UniProtKB-KW"/>
</dbReference>
<dbReference type="PANTHER" id="PTHR16222">
    <property type="entry name" value="ADP-RIBOSYLGLYCOHYDROLASE"/>
    <property type="match status" value="1"/>
</dbReference>
<dbReference type="EMBL" id="PUHZ01000026">
    <property type="protein sequence ID" value="PQO41636.1"/>
    <property type="molecule type" value="Genomic_DNA"/>
</dbReference>
<dbReference type="InterPro" id="IPR005502">
    <property type="entry name" value="Ribosyl_crysJ1"/>
</dbReference>
<name>A0A2S8FUH5_9BACT</name>
<dbReference type="InterPro" id="IPR050792">
    <property type="entry name" value="ADP-ribosylglycohydrolase"/>
</dbReference>
<feature type="binding site" evidence="1">
    <location>
        <position position="42"/>
    </location>
    <ligand>
        <name>Mg(2+)</name>
        <dbReference type="ChEBI" id="CHEBI:18420"/>
        <label>1</label>
    </ligand>
</feature>
<protein>
    <submittedName>
        <fullName evidence="2">Dinitrogenase reductase</fullName>
    </submittedName>
</protein>
<keyword evidence="1" id="KW-0479">Metal-binding</keyword>
<organism evidence="2 5">
    <name type="scientific">Blastopirellula marina</name>
    <dbReference type="NCBI Taxonomy" id="124"/>
    <lineage>
        <taxon>Bacteria</taxon>
        <taxon>Pseudomonadati</taxon>
        <taxon>Planctomycetota</taxon>
        <taxon>Planctomycetia</taxon>
        <taxon>Pirellulales</taxon>
        <taxon>Pirellulaceae</taxon>
        <taxon>Blastopirellula</taxon>
    </lineage>
</organism>
<dbReference type="InterPro" id="IPR036705">
    <property type="entry name" value="Ribosyl_crysJ1_sf"/>
</dbReference>
<dbReference type="PANTHER" id="PTHR16222:SF12">
    <property type="entry name" value="ADP-RIBOSYLGLYCOHYDROLASE-RELATED"/>
    <property type="match status" value="1"/>
</dbReference>
<dbReference type="Proteomes" id="UP000237819">
    <property type="component" value="Unassembled WGS sequence"/>
</dbReference>
<dbReference type="Gene3D" id="1.10.4080.10">
    <property type="entry name" value="ADP-ribosylation/Crystallin J1"/>
    <property type="match status" value="1"/>
</dbReference>
<feature type="binding site" evidence="1">
    <location>
        <position position="44"/>
    </location>
    <ligand>
        <name>Mg(2+)</name>
        <dbReference type="ChEBI" id="CHEBI:18420"/>
        <label>1</label>
    </ligand>
</feature>
<dbReference type="SUPFAM" id="SSF101478">
    <property type="entry name" value="ADP-ribosylglycohydrolase"/>
    <property type="match status" value="1"/>
</dbReference>
<feature type="binding site" evidence="1">
    <location>
        <position position="253"/>
    </location>
    <ligand>
        <name>Mg(2+)</name>
        <dbReference type="ChEBI" id="CHEBI:18420"/>
        <label>1</label>
    </ligand>
</feature>
<comment type="cofactor">
    <cofactor evidence="1">
        <name>Mg(2+)</name>
        <dbReference type="ChEBI" id="CHEBI:18420"/>
    </cofactor>
    <text evidence="1">Binds 2 magnesium ions per subunit.</text>
</comment>